<feature type="domain" description="GGDEF" evidence="3">
    <location>
        <begin position="384"/>
        <end position="517"/>
    </location>
</feature>
<dbReference type="SUPFAM" id="SSF55781">
    <property type="entry name" value="GAF domain-like"/>
    <property type="match status" value="2"/>
</dbReference>
<dbReference type="InterPro" id="IPR050469">
    <property type="entry name" value="Diguanylate_Cyclase"/>
</dbReference>
<sequence>MHTPDPPPHEQARQALLARTALLDTPAEQAFDRVVQLASALFGVPVALISLVDSERQWFKAKVGVDVCETPRAISFCSHVVSQGDMLVVSNALQDERFADNPLVNGKLGIRFYAGAPLRLDAQHVIGTLCLLDHRPRRFGPRQQARLQQLADTLCELIRQRMLLQLAEQQSKLLLTVNQAQSSFLLDRDLGAASSTILHSLLAMSQTTLAFIASCQVDDRDSCYLDIPSIAHLDAAALQWLMPQLSHDSRGYRLYGFDHVYGQAIAEGEPLVINQPALYDDSGALAGVQSLLVIPCFFHLSVMGVLVLANRAGGFDQEIVDHLTTLSDGIGTLLHVCGLEVARQAAEAELARQATLDPLTGLLNRRAFLEHCQQNQQRFTRYQQRFSLLMLDLDHFKVLNDRLGHPAGDYVLKEISRQLRRTLREIDSLARWGGEEFCIMLPQEQEQDAMQLAQRLCHTLASLPLQWQGETLHITASIGVATLNASGESTDNLIARADAAMYQAKAAGRNRTWLAAP</sequence>
<dbReference type="EMBL" id="JAQQLF010000001">
    <property type="protein sequence ID" value="MDC7715818.1"/>
    <property type="molecule type" value="Genomic_DNA"/>
</dbReference>
<organism evidence="4 5">
    <name type="scientific">Vogesella aquatica</name>
    <dbReference type="NCBI Taxonomy" id="2984206"/>
    <lineage>
        <taxon>Bacteria</taxon>
        <taxon>Pseudomonadati</taxon>
        <taxon>Pseudomonadota</taxon>
        <taxon>Betaproteobacteria</taxon>
        <taxon>Neisseriales</taxon>
        <taxon>Chromobacteriaceae</taxon>
        <taxon>Vogesella</taxon>
    </lineage>
</organism>
<dbReference type="PANTHER" id="PTHR45138:SF9">
    <property type="entry name" value="DIGUANYLATE CYCLASE DGCM-RELATED"/>
    <property type="match status" value="1"/>
</dbReference>
<evidence type="ECO:0000256" key="1">
    <source>
        <dbReference type="ARBA" id="ARBA00012528"/>
    </source>
</evidence>
<accession>A0ABT5IUG0</accession>
<dbReference type="GO" id="GO:0052621">
    <property type="term" value="F:diguanylate cyclase activity"/>
    <property type="evidence" value="ECO:0007669"/>
    <property type="project" value="UniProtKB-EC"/>
</dbReference>
<protein>
    <recommendedName>
        <fullName evidence="1">diguanylate cyclase</fullName>
        <ecNumber evidence="1">2.7.7.65</ecNumber>
    </recommendedName>
</protein>
<comment type="catalytic activity">
    <reaction evidence="2">
        <text>2 GTP = 3',3'-c-di-GMP + 2 diphosphate</text>
        <dbReference type="Rhea" id="RHEA:24898"/>
        <dbReference type="ChEBI" id="CHEBI:33019"/>
        <dbReference type="ChEBI" id="CHEBI:37565"/>
        <dbReference type="ChEBI" id="CHEBI:58805"/>
        <dbReference type="EC" id="2.7.7.65"/>
    </reaction>
</comment>
<dbReference type="Pfam" id="PF01590">
    <property type="entry name" value="GAF"/>
    <property type="match status" value="1"/>
</dbReference>
<proteinExistence type="predicted"/>
<keyword evidence="5" id="KW-1185">Reference proteome</keyword>
<evidence type="ECO:0000313" key="5">
    <source>
        <dbReference type="Proteomes" id="UP001219956"/>
    </source>
</evidence>
<dbReference type="Gene3D" id="3.30.450.40">
    <property type="match status" value="2"/>
</dbReference>
<dbReference type="SMART" id="SM00065">
    <property type="entry name" value="GAF"/>
    <property type="match status" value="2"/>
</dbReference>
<gene>
    <name evidence="4" type="ORF">PQU95_01100</name>
</gene>
<dbReference type="Proteomes" id="UP001219956">
    <property type="component" value="Unassembled WGS sequence"/>
</dbReference>
<dbReference type="InterPro" id="IPR000160">
    <property type="entry name" value="GGDEF_dom"/>
</dbReference>
<comment type="caution">
    <text evidence="4">The sequence shown here is derived from an EMBL/GenBank/DDBJ whole genome shotgun (WGS) entry which is preliminary data.</text>
</comment>
<evidence type="ECO:0000313" key="4">
    <source>
        <dbReference type="EMBL" id="MDC7715818.1"/>
    </source>
</evidence>
<dbReference type="NCBIfam" id="TIGR00254">
    <property type="entry name" value="GGDEF"/>
    <property type="match status" value="1"/>
</dbReference>
<dbReference type="SUPFAM" id="SSF55073">
    <property type="entry name" value="Nucleotide cyclase"/>
    <property type="match status" value="1"/>
</dbReference>
<name>A0ABT5IUG0_9NEIS</name>
<keyword evidence="4" id="KW-0808">Transferase</keyword>
<evidence type="ECO:0000256" key="2">
    <source>
        <dbReference type="ARBA" id="ARBA00034247"/>
    </source>
</evidence>
<dbReference type="Pfam" id="PF00990">
    <property type="entry name" value="GGDEF"/>
    <property type="match status" value="1"/>
</dbReference>
<dbReference type="PROSITE" id="PS50887">
    <property type="entry name" value="GGDEF"/>
    <property type="match status" value="1"/>
</dbReference>
<reference evidence="4 5" key="1">
    <citation type="submission" date="2023-01" db="EMBL/GenBank/DDBJ databases">
        <title>Novel species of the genus Vogesella isolated from rivers.</title>
        <authorList>
            <person name="Lu H."/>
        </authorList>
    </citation>
    <scope>NUCLEOTIDE SEQUENCE [LARGE SCALE GENOMIC DNA]</scope>
    <source>
        <strain evidence="4 5">DC21W</strain>
    </source>
</reference>
<dbReference type="Gene3D" id="3.30.70.270">
    <property type="match status" value="1"/>
</dbReference>
<dbReference type="RefSeq" id="WP_272750299.1">
    <property type="nucleotide sequence ID" value="NZ_JAQQLF010000001.1"/>
</dbReference>
<dbReference type="InterPro" id="IPR029016">
    <property type="entry name" value="GAF-like_dom_sf"/>
</dbReference>
<dbReference type="Pfam" id="PF13185">
    <property type="entry name" value="GAF_2"/>
    <property type="match status" value="1"/>
</dbReference>
<dbReference type="EC" id="2.7.7.65" evidence="1"/>
<dbReference type="InterPro" id="IPR043128">
    <property type="entry name" value="Rev_trsase/Diguanyl_cyclase"/>
</dbReference>
<dbReference type="PANTHER" id="PTHR45138">
    <property type="entry name" value="REGULATORY COMPONENTS OF SENSORY TRANSDUCTION SYSTEM"/>
    <property type="match status" value="1"/>
</dbReference>
<dbReference type="SMART" id="SM00267">
    <property type="entry name" value="GGDEF"/>
    <property type="match status" value="1"/>
</dbReference>
<keyword evidence="4" id="KW-0548">Nucleotidyltransferase</keyword>
<dbReference type="InterPro" id="IPR003018">
    <property type="entry name" value="GAF"/>
</dbReference>
<evidence type="ECO:0000259" key="3">
    <source>
        <dbReference type="PROSITE" id="PS50887"/>
    </source>
</evidence>
<dbReference type="InterPro" id="IPR029787">
    <property type="entry name" value="Nucleotide_cyclase"/>
</dbReference>
<dbReference type="CDD" id="cd01949">
    <property type="entry name" value="GGDEF"/>
    <property type="match status" value="1"/>
</dbReference>